<proteinExistence type="predicted"/>
<dbReference type="Proteomes" id="UP001153331">
    <property type="component" value="Unassembled WGS sequence"/>
</dbReference>
<comment type="caution">
    <text evidence="1">The sequence shown here is derived from an EMBL/GenBank/DDBJ whole genome shotgun (WGS) entry which is preliminary data.</text>
</comment>
<name>A0ACC2I3D5_9PLEO</name>
<sequence>MRRKTPVPLLLLSLQSFLMSAGSSDAVLSNANHIFNAIHSSMRQWGGSLNHNGMTMFLATVPEGTQLYHGTSSPDFVKGMQWLAFEPEHALIFARPPRQLPSGGERSRLSHGREHGDLEGMSHDEQDRGTHQLSPEYGHSDEHKHDPPPPPPPHERKLCSSTGSSPSLPLYDECRSRKHREHGPPPPLPPGHIYKPYPPPPRKDRSYEGPRRPWNVEHRRSPSADRNNLPEHHEPLLNRVNSLDQHPSPSSQHNWDHDTSHEPLELRSVTANPQKRHSQQPLRDPTPASEEERVGYLHTYAPTHELHLLYIDGLSAGKTRNGTLDTQDLLLLNLTTGGPREPGHPMGDEMARANGLCELAATVWQNRIDGIIRMEGGFEIILCDFAAHLQRIDVPSHRGTTASAAPA</sequence>
<evidence type="ECO:0000313" key="1">
    <source>
        <dbReference type="EMBL" id="KAJ8109866.1"/>
    </source>
</evidence>
<dbReference type="EMBL" id="JAPHNI010000562">
    <property type="protein sequence ID" value="KAJ8109866.1"/>
    <property type="molecule type" value="Genomic_DNA"/>
</dbReference>
<keyword evidence="2" id="KW-1185">Reference proteome</keyword>
<reference evidence="1" key="1">
    <citation type="submission" date="2022-11" db="EMBL/GenBank/DDBJ databases">
        <title>Genome Sequence of Boeremia exigua.</title>
        <authorList>
            <person name="Buettner E."/>
        </authorList>
    </citation>
    <scope>NUCLEOTIDE SEQUENCE</scope>
    <source>
        <strain evidence="1">CU02</strain>
    </source>
</reference>
<gene>
    <name evidence="1" type="ORF">OPT61_g7148</name>
</gene>
<protein>
    <submittedName>
        <fullName evidence="1">Uncharacterized protein</fullName>
    </submittedName>
</protein>
<evidence type="ECO:0000313" key="2">
    <source>
        <dbReference type="Proteomes" id="UP001153331"/>
    </source>
</evidence>
<accession>A0ACC2I3D5</accession>
<organism evidence="1 2">
    <name type="scientific">Boeremia exigua</name>
    <dbReference type="NCBI Taxonomy" id="749465"/>
    <lineage>
        <taxon>Eukaryota</taxon>
        <taxon>Fungi</taxon>
        <taxon>Dikarya</taxon>
        <taxon>Ascomycota</taxon>
        <taxon>Pezizomycotina</taxon>
        <taxon>Dothideomycetes</taxon>
        <taxon>Pleosporomycetidae</taxon>
        <taxon>Pleosporales</taxon>
        <taxon>Pleosporineae</taxon>
        <taxon>Didymellaceae</taxon>
        <taxon>Boeremia</taxon>
    </lineage>
</organism>